<keyword evidence="1" id="KW-0238">DNA-binding</keyword>
<dbReference type="GO" id="GO:0003677">
    <property type="term" value="F:DNA binding"/>
    <property type="evidence" value="ECO:0007669"/>
    <property type="project" value="UniProtKB-KW"/>
</dbReference>
<gene>
    <name evidence="1" type="ORF">DC094_20635</name>
</gene>
<dbReference type="RefSeq" id="WP_116689014.1">
    <property type="nucleotide sequence ID" value="NZ_CAWNYD010000014.1"/>
</dbReference>
<organism evidence="1 2">
    <name type="scientific">Pelagibaculum spongiae</name>
    <dbReference type="NCBI Taxonomy" id="2080658"/>
    <lineage>
        <taxon>Bacteria</taxon>
        <taxon>Pseudomonadati</taxon>
        <taxon>Pseudomonadota</taxon>
        <taxon>Gammaproteobacteria</taxon>
        <taxon>Oceanospirillales</taxon>
        <taxon>Pelagibaculum</taxon>
    </lineage>
</organism>
<evidence type="ECO:0000313" key="1">
    <source>
        <dbReference type="EMBL" id="PVZ63930.1"/>
    </source>
</evidence>
<accession>A0A2V1GNY3</accession>
<dbReference type="Proteomes" id="UP000244906">
    <property type="component" value="Unassembled WGS sequence"/>
</dbReference>
<dbReference type="AlphaFoldDB" id="A0A2V1GNY3"/>
<protein>
    <submittedName>
        <fullName evidence="1">DNA-binding protein</fullName>
    </submittedName>
</protein>
<evidence type="ECO:0000313" key="2">
    <source>
        <dbReference type="Proteomes" id="UP000244906"/>
    </source>
</evidence>
<reference evidence="1 2" key="1">
    <citation type="submission" date="2018-04" db="EMBL/GenBank/DDBJ databases">
        <title>Thalassorhabdus spongiae gen. nov., sp. nov., isolated from a marine sponge in South-West Iceland.</title>
        <authorList>
            <person name="Knobloch S."/>
            <person name="Daussin A."/>
            <person name="Johannsson R."/>
            <person name="Marteinsson V.T."/>
        </authorList>
    </citation>
    <scope>NUCLEOTIDE SEQUENCE [LARGE SCALE GENOMIC DNA]</scope>
    <source>
        <strain evidence="1 2">Hp12</strain>
    </source>
</reference>
<name>A0A2V1GNY3_9GAMM</name>
<dbReference type="InterPro" id="IPR012658">
    <property type="entry name" value="YheV"/>
</dbReference>
<dbReference type="EMBL" id="QDDL01000014">
    <property type="protein sequence ID" value="PVZ63930.1"/>
    <property type="molecule type" value="Genomic_DNA"/>
</dbReference>
<keyword evidence="2" id="KW-1185">Reference proteome</keyword>
<proteinExistence type="predicted"/>
<sequence length="74" mass="8277">MIKKRFIAGAICKSCGKMDTIKSWEDEGLHYAHCVACEDLQTLDTNKSTRTVLKDLTKPPKDPSVPQAIIWNGE</sequence>
<comment type="caution">
    <text evidence="1">The sequence shown here is derived from an EMBL/GenBank/DDBJ whole genome shotgun (WGS) entry which is preliminary data.</text>
</comment>
<dbReference type="OrthoDB" id="5881059at2"/>
<dbReference type="Pfam" id="PF09526">
    <property type="entry name" value="DUF2387"/>
    <property type="match status" value="1"/>
</dbReference>